<evidence type="ECO:0000313" key="3">
    <source>
        <dbReference type="EMBL" id="CAH2007190.1"/>
    </source>
</evidence>
<gene>
    <name evidence="3" type="ORF">ACAOBT_LOCUS29521</name>
</gene>
<feature type="compositionally biased region" description="Basic and acidic residues" evidence="2">
    <location>
        <begin position="1"/>
        <end position="13"/>
    </location>
</feature>
<dbReference type="CDD" id="cd21459">
    <property type="entry name" value="DLC-like_TCTEX1D2"/>
    <property type="match status" value="1"/>
</dbReference>
<feature type="region of interest" description="Disordered" evidence="2">
    <location>
        <begin position="1"/>
        <end position="34"/>
    </location>
</feature>
<reference evidence="3" key="1">
    <citation type="submission" date="2022-03" db="EMBL/GenBank/DDBJ databases">
        <authorList>
            <person name="Sayadi A."/>
        </authorList>
    </citation>
    <scope>NUCLEOTIDE SEQUENCE</scope>
</reference>
<dbReference type="InterPro" id="IPR005334">
    <property type="entry name" value="Tctex-1-like"/>
</dbReference>
<dbReference type="GO" id="GO:0005868">
    <property type="term" value="C:cytoplasmic dynein complex"/>
    <property type="evidence" value="ECO:0007669"/>
    <property type="project" value="TreeGrafter"/>
</dbReference>
<dbReference type="PANTHER" id="PTHR21255:SF7">
    <property type="entry name" value="DYNEIN LIGHT CHAIN TCTEX-TYPE PROTEIN 2B"/>
    <property type="match status" value="1"/>
</dbReference>
<evidence type="ECO:0000256" key="2">
    <source>
        <dbReference type="SAM" id="MobiDB-lite"/>
    </source>
</evidence>
<sequence>MEQLKATEKDKISPSDAITPSNPPDISKDTNGAVDHASSYQIKPSLDEKFKETPVKSIINNVVSNILSGKSYEADSVKKWTVQVANEVNNKVKDLQMKKYKHIVNVVIGEMKGAGVKSGFRCIWDSDVDSFTSDVFMNDTIFCVTTVFAVYVY</sequence>
<evidence type="ECO:0000256" key="1">
    <source>
        <dbReference type="ARBA" id="ARBA00005361"/>
    </source>
</evidence>
<keyword evidence="4" id="KW-1185">Reference proteome</keyword>
<dbReference type="AlphaFoldDB" id="A0A9P0Q384"/>
<dbReference type="InterPro" id="IPR038586">
    <property type="entry name" value="Tctex-1-like_sf"/>
</dbReference>
<dbReference type="OrthoDB" id="10260741at2759"/>
<accession>A0A9P0Q384</accession>
<dbReference type="GO" id="GO:0005737">
    <property type="term" value="C:cytoplasm"/>
    <property type="evidence" value="ECO:0007669"/>
    <property type="project" value="TreeGrafter"/>
</dbReference>
<dbReference type="Gene3D" id="3.30.1140.40">
    <property type="entry name" value="Tctex-1"/>
    <property type="match status" value="1"/>
</dbReference>
<proteinExistence type="inferred from homology"/>
<protein>
    <submittedName>
        <fullName evidence="3">Uncharacterized protein</fullName>
    </submittedName>
</protein>
<name>A0A9P0Q384_ACAOB</name>
<dbReference type="EMBL" id="CAKOFQ010007737">
    <property type="protein sequence ID" value="CAH2007190.1"/>
    <property type="molecule type" value="Genomic_DNA"/>
</dbReference>
<comment type="caution">
    <text evidence="3">The sequence shown here is derived from an EMBL/GenBank/DDBJ whole genome shotgun (WGS) entry which is preliminary data.</text>
</comment>
<dbReference type="GO" id="GO:0007018">
    <property type="term" value="P:microtubule-based movement"/>
    <property type="evidence" value="ECO:0007669"/>
    <property type="project" value="TreeGrafter"/>
</dbReference>
<dbReference type="Proteomes" id="UP001152888">
    <property type="component" value="Unassembled WGS sequence"/>
</dbReference>
<organism evidence="3 4">
    <name type="scientific">Acanthoscelides obtectus</name>
    <name type="common">Bean weevil</name>
    <name type="synonym">Bruchus obtectus</name>
    <dbReference type="NCBI Taxonomy" id="200917"/>
    <lineage>
        <taxon>Eukaryota</taxon>
        <taxon>Metazoa</taxon>
        <taxon>Ecdysozoa</taxon>
        <taxon>Arthropoda</taxon>
        <taxon>Hexapoda</taxon>
        <taxon>Insecta</taxon>
        <taxon>Pterygota</taxon>
        <taxon>Neoptera</taxon>
        <taxon>Endopterygota</taxon>
        <taxon>Coleoptera</taxon>
        <taxon>Polyphaga</taxon>
        <taxon>Cucujiformia</taxon>
        <taxon>Chrysomeloidea</taxon>
        <taxon>Chrysomelidae</taxon>
        <taxon>Bruchinae</taxon>
        <taxon>Bruchini</taxon>
        <taxon>Acanthoscelides</taxon>
    </lineage>
</organism>
<dbReference type="PANTHER" id="PTHR21255">
    <property type="entry name" value="T-COMPLEX-ASSOCIATED-TESTIS-EXPRESSED 1/ DYNEIN LIGHT CHAIN"/>
    <property type="match status" value="1"/>
</dbReference>
<evidence type="ECO:0000313" key="4">
    <source>
        <dbReference type="Proteomes" id="UP001152888"/>
    </source>
</evidence>
<dbReference type="GO" id="GO:0045505">
    <property type="term" value="F:dynein intermediate chain binding"/>
    <property type="evidence" value="ECO:0007669"/>
    <property type="project" value="TreeGrafter"/>
</dbReference>
<comment type="similarity">
    <text evidence="1">Belongs to the dynein light chain Tctex-type family.</text>
</comment>
<dbReference type="Pfam" id="PF03645">
    <property type="entry name" value="Tctex-1"/>
    <property type="match status" value="1"/>
</dbReference>